<evidence type="ECO:0000313" key="3">
    <source>
        <dbReference type="Proteomes" id="UP001168821"/>
    </source>
</evidence>
<sequence>MKVSLCTQVFSDRVGSMIKRISSWDTGPHKLDKAAEETGEFILFMDKLFNSLNANNRIAPSSKPLKGAVCESSGHKHFWTEAIDKQGRAVEKFKNNLPEIDWAYSILKRHRQEYSQRVATNIKRARAAVSRETLIEYFTRLEETVKDVPSSNIFNYDESNFNDDPGKKVGIYRRGVKYPEKAMNFTKSATTIMACGSADRVLLPPYIIYNSTHLYNTWKERAPCGPPPIIRC</sequence>
<dbReference type="EMBL" id="JALNTZ010000004">
    <property type="protein sequence ID" value="KAJ3655866.1"/>
    <property type="molecule type" value="Genomic_DNA"/>
</dbReference>
<organism evidence="2 3">
    <name type="scientific">Zophobas morio</name>
    <dbReference type="NCBI Taxonomy" id="2755281"/>
    <lineage>
        <taxon>Eukaryota</taxon>
        <taxon>Metazoa</taxon>
        <taxon>Ecdysozoa</taxon>
        <taxon>Arthropoda</taxon>
        <taxon>Hexapoda</taxon>
        <taxon>Insecta</taxon>
        <taxon>Pterygota</taxon>
        <taxon>Neoptera</taxon>
        <taxon>Endopterygota</taxon>
        <taxon>Coleoptera</taxon>
        <taxon>Polyphaga</taxon>
        <taxon>Cucujiformia</taxon>
        <taxon>Tenebrionidae</taxon>
        <taxon>Zophobas</taxon>
    </lineage>
</organism>
<dbReference type="InterPro" id="IPR048366">
    <property type="entry name" value="TNP-like_GBD"/>
</dbReference>
<accession>A0AA38MGU5</accession>
<comment type="caution">
    <text evidence="2">The sequence shown here is derived from an EMBL/GenBank/DDBJ whole genome shotgun (WGS) entry which is preliminary data.</text>
</comment>
<dbReference type="Proteomes" id="UP001168821">
    <property type="component" value="Unassembled WGS sequence"/>
</dbReference>
<evidence type="ECO:0000259" key="1">
    <source>
        <dbReference type="Pfam" id="PF21788"/>
    </source>
</evidence>
<dbReference type="Pfam" id="PF21788">
    <property type="entry name" value="TNP-like_GBD"/>
    <property type="match status" value="1"/>
</dbReference>
<proteinExistence type="predicted"/>
<feature type="domain" description="Transposable element P transposase-like GTP-binding insertion" evidence="1">
    <location>
        <begin position="1"/>
        <end position="60"/>
    </location>
</feature>
<evidence type="ECO:0000313" key="2">
    <source>
        <dbReference type="EMBL" id="KAJ3655866.1"/>
    </source>
</evidence>
<name>A0AA38MGU5_9CUCU</name>
<gene>
    <name evidence="2" type="ORF">Zmor_014975</name>
</gene>
<protein>
    <recommendedName>
        <fullName evidence="1">Transposable element P transposase-like GTP-binding insertion domain-containing protein</fullName>
    </recommendedName>
</protein>
<reference evidence="2" key="1">
    <citation type="journal article" date="2023" name="G3 (Bethesda)">
        <title>Whole genome assemblies of Zophobas morio and Tenebrio molitor.</title>
        <authorList>
            <person name="Kaur S."/>
            <person name="Stinson S.A."/>
            <person name="diCenzo G.C."/>
        </authorList>
    </citation>
    <scope>NUCLEOTIDE SEQUENCE</scope>
    <source>
        <strain evidence="2">QUZm001</strain>
    </source>
</reference>
<keyword evidence="3" id="KW-1185">Reference proteome</keyword>
<dbReference type="AlphaFoldDB" id="A0AA38MGU5"/>